<reference evidence="1" key="1">
    <citation type="submission" date="2023-04" db="EMBL/GenBank/DDBJ databases">
        <title>Phytophthora fragariaefolia NBRC 109709.</title>
        <authorList>
            <person name="Ichikawa N."/>
            <person name="Sato H."/>
            <person name="Tonouchi N."/>
        </authorList>
    </citation>
    <scope>NUCLEOTIDE SEQUENCE</scope>
    <source>
        <strain evidence="1">NBRC 109709</strain>
    </source>
</reference>
<keyword evidence="2" id="KW-1185">Reference proteome</keyword>
<dbReference type="SUPFAM" id="SSF56672">
    <property type="entry name" value="DNA/RNA polymerases"/>
    <property type="match status" value="1"/>
</dbReference>
<dbReference type="PANTHER" id="PTHR24559:SF444">
    <property type="entry name" value="REVERSE TRANSCRIPTASE DOMAIN-CONTAINING PROTEIN"/>
    <property type="match status" value="1"/>
</dbReference>
<dbReference type="Gene3D" id="3.30.70.270">
    <property type="match status" value="1"/>
</dbReference>
<protein>
    <submittedName>
        <fullName evidence="1">Unnamed protein product</fullName>
    </submittedName>
</protein>
<dbReference type="InterPro" id="IPR043502">
    <property type="entry name" value="DNA/RNA_pol_sf"/>
</dbReference>
<proteinExistence type="predicted"/>
<dbReference type="InterPro" id="IPR043128">
    <property type="entry name" value="Rev_trsase/Diguanyl_cyclase"/>
</dbReference>
<organism evidence="1 2">
    <name type="scientific">Phytophthora fragariaefolia</name>
    <dbReference type="NCBI Taxonomy" id="1490495"/>
    <lineage>
        <taxon>Eukaryota</taxon>
        <taxon>Sar</taxon>
        <taxon>Stramenopiles</taxon>
        <taxon>Oomycota</taxon>
        <taxon>Peronosporomycetes</taxon>
        <taxon>Peronosporales</taxon>
        <taxon>Peronosporaceae</taxon>
        <taxon>Phytophthora</taxon>
    </lineage>
</organism>
<name>A0A9W7CZI5_9STRA</name>
<dbReference type="EMBL" id="BSXT01002729">
    <property type="protein sequence ID" value="GMF50592.1"/>
    <property type="molecule type" value="Genomic_DNA"/>
</dbReference>
<dbReference type="OrthoDB" id="115234at2759"/>
<sequence length="154" mass="17176">MLRESKSPHSSPTFCVLKPNGKWRLVHAYNKLNSATVHAQTPIARMDLVLNNMTGCTFYSALDLVDEYYQVLIKESDIPLTAVSTPAVCSGSGWEPIPVGQWSHPDAGTGRSVDRSPPWDEFAQRPERGITISISRFDYPHSVMRGLYPVQDKS</sequence>
<evidence type="ECO:0000313" key="1">
    <source>
        <dbReference type="EMBL" id="GMF50592.1"/>
    </source>
</evidence>
<comment type="caution">
    <text evidence="1">The sequence shown here is derived from an EMBL/GenBank/DDBJ whole genome shotgun (WGS) entry which is preliminary data.</text>
</comment>
<dbReference type="Gene3D" id="3.10.10.10">
    <property type="entry name" value="HIV Type 1 Reverse Transcriptase, subunit A, domain 1"/>
    <property type="match status" value="1"/>
</dbReference>
<dbReference type="Proteomes" id="UP001165121">
    <property type="component" value="Unassembled WGS sequence"/>
</dbReference>
<dbReference type="CDD" id="cd01647">
    <property type="entry name" value="RT_LTR"/>
    <property type="match status" value="1"/>
</dbReference>
<evidence type="ECO:0000313" key="2">
    <source>
        <dbReference type="Proteomes" id="UP001165121"/>
    </source>
</evidence>
<dbReference type="PANTHER" id="PTHR24559">
    <property type="entry name" value="TRANSPOSON TY3-I GAG-POL POLYPROTEIN"/>
    <property type="match status" value="1"/>
</dbReference>
<gene>
    <name evidence="1" type="ORF">Pfra01_002022600</name>
</gene>
<dbReference type="InterPro" id="IPR053134">
    <property type="entry name" value="RNA-dir_DNA_polymerase"/>
</dbReference>
<accession>A0A9W7CZI5</accession>
<dbReference type="AlphaFoldDB" id="A0A9W7CZI5"/>